<name>A0A919PNP3_9ACTN</name>
<comment type="caution">
    <text evidence="1">The sequence shown here is derived from an EMBL/GenBank/DDBJ whole genome shotgun (WGS) entry which is preliminary data.</text>
</comment>
<reference evidence="1" key="1">
    <citation type="submission" date="2021-01" db="EMBL/GenBank/DDBJ databases">
        <title>Whole genome shotgun sequence of Dactylosporangium siamense NBRC 106093.</title>
        <authorList>
            <person name="Komaki H."/>
            <person name="Tamura T."/>
        </authorList>
    </citation>
    <scope>NUCLEOTIDE SEQUENCE</scope>
    <source>
        <strain evidence="1">NBRC 106093</strain>
    </source>
</reference>
<proteinExistence type="predicted"/>
<keyword evidence="2" id="KW-1185">Reference proteome</keyword>
<dbReference type="AlphaFoldDB" id="A0A919PNP3"/>
<organism evidence="1 2">
    <name type="scientific">Dactylosporangium siamense</name>
    <dbReference type="NCBI Taxonomy" id="685454"/>
    <lineage>
        <taxon>Bacteria</taxon>
        <taxon>Bacillati</taxon>
        <taxon>Actinomycetota</taxon>
        <taxon>Actinomycetes</taxon>
        <taxon>Micromonosporales</taxon>
        <taxon>Micromonosporaceae</taxon>
        <taxon>Dactylosporangium</taxon>
    </lineage>
</organism>
<evidence type="ECO:0000313" key="1">
    <source>
        <dbReference type="EMBL" id="GIG48105.1"/>
    </source>
</evidence>
<evidence type="ECO:0000313" key="2">
    <source>
        <dbReference type="Proteomes" id="UP000660611"/>
    </source>
</evidence>
<protein>
    <submittedName>
        <fullName evidence="1">Uncharacterized protein</fullName>
    </submittedName>
</protein>
<dbReference type="EMBL" id="BONQ01000096">
    <property type="protein sequence ID" value="GIG48105.1"/>
    <property type="molecule type" value="Genomic_DNA"/>
</dbReference>
<dbReference type="Proteomes" id="UP000660611">
    <property type="component" value="Unassembled WGS sequence"/>
</dbReference>
<accession>A0A919PNP3</accession>
<gene>
    <name evidence="1" type="ORF">Dsi01nite_061460</name>
</gene>
<sequence length="79" mass="8867">MMLVVAKALNARVYSPKQLTGLAEEDRLISEAEISQAFIVAYRIMVDFIKSRSWAPERAAKSKELVTAILNKEFPLKGN</sequence>